<evidence type="ECO:0000256" key="2">
    <source>
        <dbReference type="ARBA" id="ARBA00023027"/>
    </source>
</evidence>
<dbReference type="InterPro" id="IPR015426">
    <property type="entry name" value="Acetylaldehyde_DH_C"/>
</dbReference>
<evidence type="ECO:0000313" key="6">
    <source>
        <dbReference type="EMBL" id="XCH76423.1"/>
    </source>
</evidence>
<comment type="caution">
    <text evidence="3">Lacks conserved residue(s) required for the propagation of feature annotation.</text>
</comment>
<organism evidence="5">
    <name type="scientific">Micromonospora sp. CCTCC AA 2012012</name>
    <dbReference type="NCBI Taxonomy" id="3111921"/>
    <lineage>
        <taxon>Bacteria</taxon>
        <taxon>Bacillati</taxon>
        <taxon>Actinomycetota</taxon>
        <taxon>Actinomycetes</taxon>
        <taxon>Micromonosporales</taxon>
        <taxon>Micromonosporaceae</taxon>
        <taxon>Micromonospora</taxon>
    </lineage>
</organism>
<dbReference type="SUPFAM" id="SSF55347">
    <property type="entry name" value="Glyceraldehyde-3-phosphate dehydrogenase-like, C-terminal domain"/>
    <property type="match status" value="1"/>
</dbReference>
<evidence type="ECO:0000259" key="4">
    <source>
        <dbReference type="SMART" id="SM00859"/>
    </source>
</evidence>
<dbReference type="NCBIfam" id="TIGR03215">
    <property type="entry name" value="ac_ald_DH_ac"/>
    <property type="match status" value="1"/>
</dbReference>
<evidence type="ECO:0000256" key="1">
    <source>
        <dbReference type="ARBA" id="ARBA00009244"/>
    </source>
</evidence>
<dbReference type="GO" id="GO:0051287">
    <property type="term" value="F:NAD binding"/>
    <property type="evidence" value="ECO:0007669"/>
    <property type="project" value="UniProtKB-UniRule"/>
</dbReference>
<feature type="binding site" evidence="3">
    <location>
        <position position="285"/>
    </location>
    <ligand>
        <name>NAD(+)</name>
        <dbReference type="ChEBI" id="CHEBI:57540"/>
    </ligand>
</feature>
<dbReference type="NCBIfam" id="NF006157">
    <property type="entry name" value="PRK08300.1"/>
    <property type="match status" value="1"/>
</dbReference>
<sequence>MRTHDPVAVSGATGTGADLVRPATVAVIGTGAIGRDLISKVHRSRLLDLRLVAGRNPDSAGLRHAAQLGYPTTAAGIDAVLAASRPFDVVLDATSAASHREHWRLLEPLGTLVIDLTPSRVGEMVVPTVTGVSAATGRNVNLISCGGQASVPIVHALATRFPVAYLEVVSTVASDIAGRATRLNLDEYVATTGHALTAFSGVSDVKAILNISPAVPPATFRTAVHARIPGADPAAVRAAVDGAAERVRSFAPGYAVTACTVADDRVTVAVQVTADSDVLPAYAGNLDIINSAAVMVAEQHAARLGRDVPVEVVGR</sequence>
<dbReference type="Gene3D" id="3.30.360.10">
    <property type="entry name" value="Dihydrodipicolinate Reductase, domain 2"/>
    <property type="match status" value="1"/>
</dbReference>
<dbReference type="SMART" id="SM00859">
    <property type="entry name" value="Semialdhyde_dh"/>
    <property type="match status" value="1"/>
</dbReference>
<keyword evidence="2 3" id="KW-0520">NAD</keyword>
<dbReference type="Gene3D" id="3.40.50.720">
    <property type="entry name" value="NAD(P)-binding Rossmann-like Domain"/>
    <property type="match status" value="1"/>
</dbReference>
<protein>
    <recommendedName>
        <fullName evidence="3">Acetaldehyde dehydrogenase</fullName>
        <ecNumber evidence="3">1.2.1.10</ecNumber>
    </recommendedName>
    <alternativeName>
        <fullName evidence="3">Acetaldehyde dehydrogenase [acetylating]</fullName>
    </alternativeName>
</protein>
<reference evidence="5" key="1">
    <citation type="submission" date="2024-01" db="EMBL/GenBank/DDBJ databases">
        <title>The genome sequence of Micromonospora mangrovi CCTCC AA 2012012.</title>
        <authorList>
            <person name="Gao J."/>
        </authorList>
    </citation>
    <scope>NUCLEOTIDE SEQUENCE</scope>
    <source>
        <strain evidence="5">CCTCC AA 2012012</strain>
    </source>
</reference>
<dbReference type="InterPro" id="IPR003361">
    <property type="entry name" value="Acetaldehyde_dehydrogenase"/>
</dbReference>
<keyword evidence="3 5" id="KW-0560">Oxidoreductase</keyword>
<dbReference type="CDD" id="cd23933">
    <property type="entry name" value="ALDH_C"/>
    <property type="match status" value="1"/>
</dbReference>
<proteinExistence type="inferred from homology"/>
<dbReference type="HAMAP" id="MF_01657">
    <property type="entry name" value="Ac_ald_DH_ac"/>
    <property type="match status" value="1"/>
</dbReference>
<dbReference type="SUPFAM" id="SSF51735">
    <property type="entry name" value="NAD(P)-binding Rossmann-fold domains"/>
    <property type="match status" value="1"/>
</dbReference>
<feature type="active site" description="Acyl-thioester intermediate" evidence="3">
    <location>
        <position position="145"/>
    </location>
</feature>
<feature type="binding site" evidence="3">
    <location>
        <begin position="30"/>
        <end position="33"/>
    </location>
    <ligand>
        <name>NAD(+)</name>
        <dbReference type="ChEBI" id="CHEBI:57540"/>
    </ligand>
</feature>
<name>A0AAU7MDZ4_9ACTN</name>
<keyword evidence="3" id="KW-0058">Aromatic hydrocarbons catabolism</keyword>
<dbReference type="EMBL" id="CP157762">
    <property type="protein sequence ID" value="XBP95719.1"/>
    <property type="molecule type" value="Genomic_DNA"/>
</dbReference>
<dbReference type="InterPro" id="IPR000534">
    <property type="entry name" value="Semialdehyde_DH_NAD-bd"/>
</dbReference>
<evidence type="ECO:0000313" key="5">
    <source>
        <dbReference type="EMBL" id="XBP95719.1"/>
    </source>
</evidence>
<dbReference type="AlphaFoldDB" id="A0AAU7MDZ4"/>
<dbReference type="EMBL" id="CP159342">
    <property type="protein sequence ID" value="XCH76423.1"/>
    <property type="molecule type" value="Genomic_DNA"/>
</dbReference>
<dbReference type="EC" id="1.2.1.10" evidence="3"/>
<accession>A0AAU7MDZ4</accession>
<dbReference type="Pfam" id="PF09290">
    <property type="entry name" value="AcetDehyd-dimer"/>
    <property type="match status" value="1"/>
</dbReference>
<feature type="domain" description="Semialdehyde dehydrogenase NAD-binding" evidence="4">
    <location>
        <begin position="24"/>
        <end position="137"/>
    </location>
</feature>
<comment type="catalytic activity">
    <reaction evidence="3">
        <text>acetaldehyde + NAD(+) + CoA = acetyl-CoA + NADH + H(+)</text>
        <dbReference type="Rhea" id="RHEA:23288"/>
        <dbReference type="ChEBI" id="CHEBI:15343"/>
        <dbReference type="ChEBI" id="CHEBI:15378"/>
        <dbReference type="ChEBI" id="CHEBI:57287"/>
        <dbReference type="ChEBI" id="CHEBI:57288"/>
        <dbReference type="ChEBI" id="CHEBI:57540"/>
        <dbReference type="ChEBI" id="CHEBI:57945"/>
        <dbReference type="EC" id="1.2.1.10"/>
    </reaction>
</comment>
<evidence type="ECO:0000256" key="3">
    <source>
        <dbReference type="HAMAP-Rule" id="MF_01657"/>
    </source>
</evidence>
<comment type="similarity">
    <text evidence="1 3">Belongs to the acetaldehyde dehydrogenase family.</text>
</comment>
<dbReference type="InterPro" id="IPR036291">
    <property type="entry name" value="NAD(P)-bd_dom_sf"/>
</dbReference>
<dbReference type="PIRSF" id="PIRSF015689">
    <property type="entry name" value="Actaldh_dh_actl"/>
    <property type="match status" value="1"/>
</dbReference>
<dbReference type="RefSeq" id="WP_350936793.1">
    <property type="nucleotide sequence ID" value="NZ_CP157762.1"/>
</dbReference>
<reference evidence="6" key="2">
    <citation type="submission" date="2024-06" db="EMBL/GenBank/DDBJ databases">
        <title>Micromonospora mangrovi CCTCC AA 2012012 genome sequences.</title>
        <authorList>
            <person name="Gao J."/>
        </authorList>
    </citation>
    <scope>NUCLEOTIDE SEQUENCE</scope>
    <source>
        <strain evidence="6">CCTCC AA 2012012</strain>
    </source>
</reference>
<dbReference type="GO" id="GO:0008774">
    <property type="term" value="F:acetaldehyde dehydrogenase (acetylating) activity"/>
    <property type="evidence" value="ECO:0007669"/>
    <property type="project" value="UniProtKB-UniRule"/>
</dbReference>
<gene>
    <name evidence="6" type="ORF">ABUL08_10135</name>
    <name evidence="5" type="ORF">VK199_10085</name>
</gene>